<evidence type="ECO:0000313" key="5">
    <source>
        <dbReference type="EMBL" id="QIU80427.1"/>
    </source>
</evidence>
<dbReference type="EMBL" id="MT074675">
    <property type="protein sequence ID" value="QIU80427.1"/>
    <property type="molecule type" value="Genomic_DNA"/>
</dbReference>
<dbReference type="AlphaFoldDB" id="A0A6H0JL13"/>
<dbReference type="InterPro" id="IPR007358">
    <property type="entry name" value="Nucleoid_associated_NdpA"/>
</dbReference>
<evidence type="ECO:0000256" key="1">
    <source>
        <dbReference type="ARBA" id="ARBA00004453"/>
    </source>
</evidence>
<reference evidence="5" key="1">
    <citation type="submission" date="2020-02" db="EMBL/GenBank/DDBJ databases">
        <title>PAGI-encoded CrpP-like fluoroquinolone-modifying enzymes among Pseudomonas aeruginosa clinical isolates in Europe.</title>
        <authorList>
            <person name="Ortiz de la Rosa J.M."/>
            <person name="Nordmann P."/>
            <person name="Poirel L."/>
        </authorList>
    </citation>
    <scope>NUCLEOTIDE SEQUENCE</scope>
    <source>
        <strain evidence="5">PAGI-598</strain>
    </source>
</reference>
<feature type="compositionally biased region" description="Basic residues" evidence="4">
    <location>
        <begin position="157"/>
        <end position="167"/>
    </location>
</feature>
<dbReference type="PANTHER" id="PTHR38772">
    <property type="match status" value="1"/>
</dbReference>
<evidence type="ECO:0000256" key="2">
    <source>
        <dbReference type="ARBA" id="ARBA00009035"/>
    </source>
</evidence>
<comment type="subcellular location">
    <subcellularLocation>
        <location evidence="1">Cytoplasm</location>
        <location evidence="1">Nucleoid</location>
    </subcellularLocation>
</comment>
<organism evidence="5">
    <name type="scientific">Pseudomonas aeruginosa</name>
    <dbReference type="NCBI Taxonomy" id="287"/>
    <lineage>
        <taxon>Bacteria</taxon>
        <taxon>Pseudomonadati</taxon>
        <taxon>Pseudomonadota</taxon>
        <taxon>Gammaproteobacteria</taxon>
        <taxon>Pseudomonadales</taxon>
        <taxon>Pseudomonadaceae</taxon>
        <taxon>Pseudomonas</taxon>
    </lineage>
</organism>
<comment type="similarity">
    <text evidence="2">Belongs to the YejK family.</text>
</comment>
<proteinExistence type="inferred from homology"/>
<name>A0A6H0JL13_PSEAI</name>
<evidence type="ECO:0000256" key="3">
    <source>
        <dbReference type="ARBA" id="ARBA00022490"/>
    </source>
</evidence>
<protein>
    <submittedName>
        <fullName evidence="5">Nucleoid-associated protein YejK</fullName>
    </submittedName>
</protein>
<accession>A0A6H0JL13</accession>
<keyword evidence="3" id="KW-0963">Cytoplasm</keyword>
<dbReference type="Pfam" id="PF04245">
    <property type="entry name" value="NA37"/>
    <property type="match status" value="1"/>
</dbReference>
<evidence type="ECO:0000256" key="4">
    <source>
        <dbReference type="SAM" id="MobiDB-lite"/>
    </source>
</evidence>
<dbReference type="GO" id="GO:0003690">
    <property type="term" value="F:double-stranded DNA binding"/>
    <property type="evidence" value="ECO:0007669"/>
    <property type="project" value="TreeGrafter"/>
</dbReference>
<dbReference type="GO" id="GO:0003727">
    <property type="term" value="F:single-stranded RNA binding"/>
    <property type="evidence" value="ECO:0007669"/>
    <property type="project" value="TreeGrafter"/>
</dbReference>
<dbReference type="PANTHER" id="PTHR38772:SF1">
    <property type="entry name" value="NUCLEOID-ASSOCIATED PROTEIN YEJK"/>
    <property type="match status" value="1"/>
</dbReference>
<feature type="region of interest" description="Disordered" evidence="4">
    <location>
        <begin position="115"/>
        <end position="180"/>
    </location>
</feature>
<dbReference type="GO" id="GO:0043590">
    <property type="term" value="C:bacterial nucleoid"/>
    <property type="evidence" value="ECO:0007669"/>
    <property type="project" value="TreeGrafter"/>
</dbReference>
<sequence length="180" mass="19710">MPIKHAIVHLIEKKPDGTPAVLHARDAELGDSQAIENLLADLNESYNAKNKAWGFFQGESGAYPFSGWLGEYLEPAAPRACRSASRRTCWAPGSSTTRSATRCGSAAYPLSFATSSSAARRSRRARHERGSSPNPALPRRQVETCSLDHPAPGATSHLRRALRRRSLRPAPESPQLRRDL</sequence>